<dbReference type="EMBL" id="RCZP01000013">
    <property type="protein sequence ID" value="TPG55474.1"/>
    <property type="molecule type" value="Genomic_DNA"/>
</dbReference>
<dbReference type="PANTHER" id="PTHR35149">
    <property type="entry name" value="SLL5132 PROTEIN"/>
    <property type="match status" value="1"/>
</dbReference>
<dbReference type="InterPro" id="IPR004919">
    <property type="entry name" value="GmrSD_N"/>
</dbReference>
<organism evidence="3 4">
    <name type="scientific">Muricoccus nepalensis</name>
    <dbReference type="NCBI Taxonomy" id="1854500"/>
    <lineage>
        <taxon>Bacteria</taxon>
        <taxon>Pseudomonadati</taxon>
        <taxon>Pseudomonadota</taxon>
        <taxon>Alphaproteobacteria</taxon>
        <taxon>Acetobacterales</taxon>
        <taxon>Roseomonadaceae</taxon>
        <taxon>Muricoccus</taxon>
    </lineage>
</organism>
<reference evidence="3 4" key="1">
    <citation type="journal article" date="2019" name="Environ. Microbiol.">
        <title>Species interactions and distinct microbial communities in high Arctic permafrost affected cryosols are associated with the CH4 and CO2 gas fluxes.</title>
        <authorList>
            <person name="Altshuler I."/>
            <person name="Hamel J."/>
            <person name="Turney S."/>
            <person name="Magnuson E."/>
            <person name="Levesque R."/>
            <person name="Greer C."/>
            <person name="Whyte L.G."/>
        </authorList>
    </citation>
    <scope>NUCLEOTIDE SEQUENCE [LARGE SCALE GENOMIC DNA]</scope>
    <source>
        <strain evidence="3 4">S9.3B</strain>
    </source>
</reference>
<dbReference type="RefSeq" id="WP_140884410.1">
    <property type="nucleotide sequence ID" value="NZ_RCZP01000013.1"/>
</dbReference>
<keyword evidence="4" id="KW-1185">Reference proteome</keyword>
<evidence type="ECO:0000313" key="3">
    <source>
        <dbReference type="EMBL" id="TPG55474.1"/>
    </source>
</evidence>
<dbReference type="InterPro" id="IPR011089">
    <property type="entry name" value="GmrSD_C"/>
</dbReference>
<feature type="domain" description="GmrSD restriction endonucleases C-terminal" evidence="2">
    <location>
        <begin position="574"/>
        <end position="641"/>
    </location>
</feature>
<evidence type="ECO:0000259" key="1">
    <source>
        <dbReference type="Pfam" id="PF03235"/>
    </source>
</evidence>
<dbReference type="Pfam" id="PF07510">
    <property type="entry name" value="GmrSD_C"/>
    <property type="match status" value="2"/>
</dbReference>
<name>A0A502G155_9PROT</name>
<evidence type="ECO:0000313" key="4">
    <source>
        <dbReference type="Proteomes" id="UP000317078"/>
    </source>
</evidence>
<dbReference type="Pfam" id="PF03235">
    <property type="entry name" value="GmrSD_N"/>
    <property type="match status" value="1"/>
</dbReference>
<dbReference type="OrthoDB" id="9798761at2"/>
<dbReference type="Proteomes" id="UP000317078">
    <property type="component" value="Unassembled WGS sequence"/>
</dbReference>
<feature type="domain" description="GmrSD restriction endonucleases C-terminal" evidence="2">
    <location>
        <begin position="456"/>
        <end position="535"/>
    </location>
</feature>
<comment type="caution">
    <text evidence="3">The sequence shown here is derived from an EMBL/GenBank/DDBJ whole genome shotgun (WGS) entry which is preliminary data.</text>
</comment>
<dbReference type="AlphaFoldDB" id="A0A502G155"/>
<proteinExistence type="predicted"/>
<evidence type="ECO:0000259" key="2">
    <source>
        <dbReference type="Pfam" id="PF07510"/>
    </source>
</evidence>
<sequence>MKSDTVSVRSLFKVSRRYVVPIYQRHYVWSREGQWEGLWEDILAKATQRLGGVEKRYPHYMGAVVLNSREAGSSREVPICEVIDGQQRLTTLQILFCTLRDVALVNDLASLSRLADRNTTNPDAEDMKSPEVDAHRLWPTHHDRDTYLQIQSARSREEIRKRFREHFPQNSVQLKKINLRQQPNLLKAYIFFYDAIRGFVGEGADVEAKLDALLVAVLDDFRLVEIQLQTDDDPQTIFETLNDRGKPLLAFDLIRNFIFMRAARTAVGTSAEKLYDNKWTPLEADFWTEDEQRGRLKRPRVEFFMLQYLTARSGKEISLAQLFAEYRDFLRTDHAPKGVEAEVEDILHYADLYKQIVRADGEDALGRAARRLKPWDITTVYAPILAIASSDVGENEKEQAYQDIVSYVVRRAIVGGSAANYNRIFLGLAREIVQHGASADLVRTYLLSQGGSSSTWPSDAEFRHHWLSANLYARLRPPVRMISVLSEIETALRGPKTDPVPIPSHVWIEHLMPQGWHTNWPLPDGSKVTWQEIHEVDQLGDGGRAALREQVKTSPAGAETPSTVRARRLLAIARRAALLQTIGNLTLHTRELGWELSNKSFADKQALFRKHGLLQVTQGFMGEDATAWDEEAIQRRGAFLFDNARQIWAYPVTAPAQQQAAE</sequence>
<gene>
    <name evidence="3" type="ORF">EAH89_14580</name>
</gene>
<protein>
    <submittedName>
        <fullName evidence="3">DUF262 domain-containing protein</fullName>
    </submittedName>
</protein>
<dbReference type="PANTHER" id="PTHR35149:SF1">
    <property type="entry name" value="DUF5655 DOMAIN-CONTAINING PROTEIN"/>
    <property type="match status" value="1"/>
</dbReference>
<accession>A0A502G155</accession>
<feature type="domain" description="GmrSD restriction endonucleases N-terminal" evidence="1">
    <location>
        <begin position="9"/>
        <end position="259"/>
    </location>
</feature>